<name>A0A1H8Q4Y0_9FLAO</name>
<sequence>MKKILPLFSYLFHPIFIPAMATLFYLFLNGSDFVSQEKLLVFFQVVIVTVFIPVLAFLLLRATGIIDSIMVSQTSQRKIPLILHCFLIILLVRNNITIDRYPELHFFFLGTLLSTLLALILVFTNVKASLHMIAISSITVFIIGLSMHLQIKITFTIAVLMLLNGFVASSRLEMKAHTYPELIIGFALGAISQLLLLILWL</sequence>
<proteinExistence type="predicted"/>
<dbReference type="STRING" id="604089.SAMN04487942_2910"/>
<dbReference type="Proteomes" id="UP000198657">
    <property type="component" value="Unassembled WGS sequence"/>
</dbReference>
<feature type="transmembrane region" description="Helical" evidence="1">
    <location>
        <begin position="182"/>
        <end position="200"/>
    </location>
</feature>
<keyword evidence="3" id="KW-1185">Reference proteome</keyword>
<dbReference type="OrthoDB" id="9786064at2"/>
<accession>A0A1H8Q4Y0</accession>
<keyword evidence="1" id="KW-0812">Transmembrane</keyword>
<dbReference type="EMBL" id="FODN01000007">
    <property type="protein sequence ID" value="SEO49289.1"/>
    <property type="molecule type" value="Genomic_DNA"/>
</dbReference>
<organism evidence="2 3">
    <name type="scientific">Flavobacterium sinopsychrotolerans</name>
    <dbReference type="NCBI Taxonomy" id="604089"/>
    <lineage>
        <taxon>Bacteria</taxon>
        <taxon>Pseudomonadati</taxon>
        <taxon>Bacteroidota</taxon>
        <taxon>Flavobacteriia</taxon>
        <taxon>Flavobacteriales</taxon>
        <taxon>Flavobacteriaceae</taxon>
        <taxon>Flavobacterium</taxon>
    </lineage>
</organism>
<reference evidence="3" key="1">
    <citation type="submission" date="2016-10" db="EMBL/GenBank/DDBJ databases">
        <authorList>
            <person name="Varghese N."/>
            <person name="Submissions S."/>
        </authorList>
    </citation>
    <scope>NUCLEOTIDE SEQUENCE [LARGE SCALE GENOMIC DNA]</scope>
    <source>
        <strain evidence="3">CGMCC 1.8704</strain>
    </source>
</reference>
<keyword evidence="1" id="KW-1133">Transmembrane helix</keyword>
<gene>
    <name evidence="2" type="ORF">SAMN04487942_2910</name>
</gene>
<feature type="transmembrane region" description="Helical" evidence="1">
    <location>
        <begin position="81"/>
        <end position="98"/>
    </location>
</feature>
<dbReference type="RefSeq" id="WP_091172686.1">
    <property type="nucleotide sequence ID" value="NZ_CBCSFM010000004.1"/>
</dbReference>
<evidence type="ECO:0008006" key="4">
    <source>
        <dbReference type="Google" id="ProtNLM"/>
    </source>
</evidence>
<feature type="transmembrane region" description="Helical" evidence="1">
    <location>
        <begin position="104"/>
        <end position="123"/>
    </location>
</feature>
<dbReference type="AlphaFoldDB" id="A0A1H8Q4Y0"/>
<evidence type="ECO:0000256" key="1">
    <source>
        <dbReference type="SAM" id="Phobius"/>
    </source>
</evidence>
<evidence type="ECO:0000313" key="2">
    <source>
        <dbReference type="EMBL" id="SEO49289.1"/>
    </source>
</evidence>
<keyword evidence="1" id="KW-0472">Membrane</keyword>
<feature type="transmembrane region" description="Helical" evidence="1">
    <location>
        <begin position="7"/>
        <end position="27"/>
    </location>
</feature>
<protein>
    <recommendedName>
        <fullName evidence="4">PAP2 superfamily protein</fullName>
    </recommendedName>
</protein>
<evidence type="ECO:0000313" key="3">
    <source>
        <dbReference type="Proteomes" id="UP000198657"/>
    </source>
</evidence>
<feature type="transmembrane region" description="Helical" evidence="1">
    <location>
        <begin position="39"/>
        <end position="60"/>
    </location>
</feature>